<protein>
    <recommendedName>
        <fullName evidence="3">Ava_C0101 and related proteins</fullName>
    </recommendedName>
</protein>
<keyword evidence="2" id="KW-1185">Reference proteome</keyword>
<dbReference type="RefSeq" id="WP_150088775.1">
    <property type="nucleotide sequence ID" value="NZ_VWSF01000008.1"/>
</dbReference>
<sequence length="304" mass="34581">MEKNYWPELFFEDAKETYQTIHLWTQIAGKIKLSKMPWINHSWHVTLSVYPSGLTTGNIPDQQQYFQINFDFIKHQLQIVTSSGAEKTFALANLSVAACYRNLLGALQELGIEVSINKVPNELVDPIPFHQDEQHHTYQPLHAANLHGALLRSNEVLNRFRAEFIGKCSPVHFFWGSFDLAVSRFSGRKAPAHPGGVPNLPDWVAREAYSHEVSSCGFWPGNEAVPYAAFYSYIYPEPPGYKSFPIKPSSGFYHKDLGEFILPYKEVQQAANPTHTLLDFLQSTYEAAAETANWDRESLEKTKE</sequence>
<dbReference type="InterPro" id="IPR046038">
    <property type="entry name" value="DUF5996"/>
</dbReference>
<evidence type="ECO:0000313" key="1">
    <source>
        <dbReference type="EMBL" id="KAA5545773.1"/>
    </source>
</evidence>
<gene>
    <name evidence="1" type="ORF">F0145_12640</name>
</gene>
<dbReference type="Pfam" id="PF19459">
    <property type="entry name" value="DUF5996"/>
    <property type="match status" value="1"/>
</dbReference>
<organism evidence="1 2">
    <name type="scientific">Adhaeribacter rhizoryzae</name>
    <dbReference type="NCBI Taxonomy" id="2607907"/>
    <lineage>
        <taxon>Bacteria</taxon>
        <taxon>Pseudomonadati</taxon>
        <taxon>Bacteroidota</taxon>
        <taxon>Cytophagia</taxon>
        <taxon>Cytophagales</taxon>
        <taxon>Hymenobacteraceae</taxon>
        <taxon>Adhaeribacter</taxon>
    </lineage>
</organism>
<dbReference type="Proteomes" id="UP000323426">
    <property type="component" value="Unassembled WGS sequence"/>
</dbReference>
<accession>A0A5M6DEG3</accession>
<evidence type="ECO:0008006" key="3">
    <source>
        <dbReference type="Google" id="ProtNLM"/>
    </source>
</evidence>
<evidence type="ECO:0000313" key="2">
    <source>
        <dbReference type="Proteomes" id="UP000323426"/>
    </source>
</evidence>
<name>A0A5M6DEG3_9BACT</name>
<dbReference type="AlphaFoldDB" id="A0A5M6DEG3"/>
<dbReference type="EMBL" id="VWSF01000008">
    <property type="protein sequence ID" value="KAA5545773.1"/>
    <property type="molecule type" value="Genomic_DNA"/>
</dbReference>
<comment type="caution">
    <text evidence="1">The sequence shown here is derived from an EMBL/GenBank/DDBJ whole genome shotgun (WGS) entry which is preliminary data.</text>
</comment>
<proteinExistence type="predicted"/>
<reference evidence="1 2" key="1">
    <citation type="submission" date="2019-09" db="EMBL/GenBank/DDBJ databases">
        <title>Genome sequence and assembly of Adhaeribacter sp.</title>
        <authorList>
            <person name="Chhetri G."/>
        </authorList>
    </citation>
    <scope>NUCLEOTIDE SEQUENCE [LARGE SCALE GENOMIC DNA]</scope>
    <source>
        <strain evidence="1 2">DK36</strain>
    </source>
</reference>